<sequence>MSAAALAPRRVLLLMFDDVELLDFAGPFEVFTTAVRVAGKRGQPVPWTVSTASPSGAPVRARAGLTLHAEHALAEAPAADVFLVPGGVVDGVLADAALLAQIGRCARQASLVASVCTGAFILADAGLLHAAPCTTHWEDVADLRQRHPHLDVYPEARWVDNGALVTSAGISAGIDMSLHLVERLAGRELALATARQMDYAWRDA</sequence>
<name>A0A221KB32_VITFI</name>
<evidence type="ECO:0000259" key="1">
    <source>
        <dbReference type="Pfam" id="PF01965"/>
    </source>
</evidence>
<dbReference type="GO" id="GO:0006355">
    <property type="term" value="P:regulation of DNA-templated transcription"/>
    <property type="evidence" value="ECO:0007669"/>
    <property type="project" value="TreeGrafter"/>
</dbReference>
<accession>A0A221KB32</accession>
<reference evidence="2 3" key="1">
    <citation type="submission" date="2017-07" db="EMBL/GenBank/DDBJ databases">
        <title>Complete Genome Sequence of the cosmetic ferment Vitreoscilla filiformis (ATCC15551).</title>
        <authorList>
            <person name="Contreras S."/>
            <person name="Sagory-Zalkind P."/>
            <person name="Blanquart H."/>
            <person name="Iltis A."/>
            <person name="Morand S.C."/>
        </authorList>
    </citation>
    <scope>NUCLEOTIDE SEQUENCE [LARGE SCALE GENOMIC DNA]</scope>
    <source>
        <strain evidence="2 3">ATCC 15551</strain>
    </source>
</reference>
<dbReference type="GO" id="GO:0016740">
    <property type="term" value="F:transferase activity"/>
    <property type="evidence" value="ECO:0007669"/>
    <property type="project" value="UniProtKB-KW"/>
</dbReference>
<dbReference type="InterPro" id="IPR002818">
    <property type="entry name" value="DJ-1/PfpI"/>
</dbReference>
<gene>
    <name evidence="2" type="ORF">VITFI_CDS0268</name>
</gene>
<dbReference type="PANTHER" id="PTHR43130:SF14">
    <property type="entry name" value="DJ-1_PFPI DOMAIN-CONTAINING PROTEIN"/>
    <property type="match status" value="1"/>
</dbReference>
<feature type="domain" description="DJ-1/PfpI" evidence="1">
    <location>
        <begin position="9"/>
        <end position="182"/>
    </location>
</feature>
<evidence type="ECO:0000313" key="3">
    <source>
        <dbReference type="Proteomes" id="UP000199729"/>
    </source>
</evidence>
<dbReference type="Gene3D" id="3.40.50.880">
    <property type="match status" value="1"/>
</dbReference>
<evidence type="ECO:0000313" key="2">
    <source>
        <dbReference type="EMBL" id="ASM76047.1"/>
    </source>
</evidence>
<dbReference type="RefSeq" id="WP_089415468.1">
    <property type="nucleotide sequence ID" value="NZ_CP022423.1"/>
</dbReference>
<dbReference type="SUPFAM" id="SSF52317">
    <property type="entry name" value="Class I glutamine amidotransferase-like"/>
    <property type="match status" value="1"/>
</dbReference>
<dbReference type="EMBL" id="CP022423">
    <property type="protein sequence ID" value="ASM76047.1"/>
    <property type="molecule type" value="Genomic_DNA"/>
</dbReference>
<dbReference type="KEGG" id="vff:VITFI_CDS0268"/>
<organism evidence="2 3">
    <name type="scientific">Vitreoscilla filiformis</name>
    <dbReference type="NCBI Taxonomy" id="63"/>
    <lineage>
        <taxon>Bacteria</taxon>
        <taxon>Pseudomonadati</taxon>
        <taxon>Pseudomonadota</taxon>
        <taxon>Betaproteobacteria</taxon>
        <taxon>Neisseriales</taxon>
        <taxon>Neisseriaceae</taxon>
        <taxon>Vitreoscilla</taxon>
    </lineage>
</organism>
<keyword evidence="2" id="KW-0808">Transferase</keyword>
<keyword evidence="2" id="KW-0315">Glutamine amidotransferase</keyword>
<dbReference type="PANTHER" id="PTHR43130">
    <property type="entry name" value="ARAC-FAMILY TRANSCRIPTIONAL REGULATOR"/>
    <property type="match status" value="1"/>
</dbReference>
<dbReference type="AlphaFoldDB" id="A0A221KB32"/>
<keyword evidence="3" id="KW-1185">Reference proteome</keyword>
<dbReference type="Proteomes" id="UP000199729">
    <property type="component" value="Chromosome"/>
</dbReference>
<protein>
    <submittedName>
        <fullName evidence="2">Glutamine amidotransferase</fullName>
    </submittedName>
</protein>
<proteinExistence type="predicted"/>
<dbReference type="InterPro" id="IPR029062">
    <property type="entry name" value="Class_I_gatase-like"/>
</dbReference>
<dbReference type="InterPro" id="IPR052158">
    <property type="entry name" value="INH-QAR"/>
</dbReference>
<dbReference type="Pfam" id="PF01965">
    <property type="entry name" value="DJ-1_PfpI"/>
    <property type="match status" value="1"/>
</dbReference>
<dbReference type="CDD" id="cd03139">
    <property type="entry name" value="GATase1_PfpI_2"/>
    <property type="match status" value="1"/>
</dbReference>
<dbReference type="OrthoDB" id="9794896at2"/>